<sequence length="394" mass="46624">MSAHENAVSHHFKMISIKKEFDKLKRAKMNLQKYLLDQQRMDKLELKHPILLAMGIRADDSVKKLLNAIFAKDALDNELYLEMSICCMNAVAYFSEFNEKINKKIYKKLWKMFDELLEELAEWIKAENRRCLIELYGEDEKFRQRFLEKDKTRERLKEYFVSAEIGEKDETLWHKFIALFKEIQTPTKEVNKSADSLNVDMVIVMALYTKLLTEMENANEIERDGKHFELLRKLEMNATLWYYKNAIQTLFEFFENEIGTDPTIDKWNPKWEKENGNKMKGNERKREEREEQTKNLILLLENGTTDWAKMDCENGQSVEEFMNEMRKSLSRMDNIHFFAITNLIAKSERFGNLISKGSETKGFYLIKSNLKTIVKTSSRLGLRFASDESVELQK</sequence>
<evidence type="ECO:0000313" key="3">
    <source>
        <dbReference type="Proteomes" id="UP001620626"/>
    </source>
</evidence>
<comment type="caution">
    <text evidence="2">The sequence shown here is derived from an EMBL/GenBank/DDBJ whole genome shotgun (WGS) entry which is preliminary data.</text>
</comment>
<dbReference type="AlphaFoldDB" id="A0ABD2K6I7"/>
<proteinExistence type="predicted"/>
<organism evidence="2 3">
    <name type="scientific">Heterodera trifolii</name>
    <dbReference type="NCBI Taxonomy" id="157864"/>
    <lineage>
        <taxon>Eukaryota</taxon>
        <taxon>Metazoa</taxon>
        <taxon>Ecdysozoa</taxon>
        <taxon>Nematoda</taxon>
        <taxon>Chromadorea</taxon>
        <taxon>Rhabditida</taxon>
        <taxon>Tylenchina</taxon>
        <taxon>Tylenchomorpha</taxon>
        <taxon>Tylenchoidea</taxon>
        <taxon>Heteroderidae</taxon>
        <taxon>Heteroderinae</taxon>
        <taxon>Heterodera</taxon>
    </lineage>
</organism>
<dbReference type="Proteomes" id="UP001620626">
    <property type="component" value="Unassembled WGS sequence"/>
</dbReference>
<dbReference type="EMBL" id="JBICBT010000823">
    <property type="protein sequence ID" value="KAL3098504.1"/>
    <property type="molecule type" value="Genomic_DNA"/>
</dbReference>
<feature type="region of interest" description="Disordered" evidence="1">
    <location>
        <begin position="269"/>
        <end position="290"/>
    </location>
</feature>
<evidence type="ECO:0000256" key="1">
    <source>
        <dbReference type="SAM" id="MobiDB-lite"/>
    </source>
</evidence>
<name>A0ABD2K6I7_9BILA</name>
<accession>A0ABD2K6I7</accession>
<protein>
    <submittedName>
        <fullName evidence="2">Uncharacterized protein</fullName>
    </submittedName>
</protein>
<gene>
    <name evidence="2" type="ORF">niasHT_021363</name>
</gene>
<evidence type="ECO:0000313" key="2">
    <source>
        <dbReference type="EMBL" id="KAL3098504.1"/>
    </source>
</evidence>
<keyword evidence="3" id="KW-1185">Reference proteome</keyword>
<reference evidence="2 3" key="1">
    <citation type="submission" date="2024-10" db="EMBL/GenBank/DDBJ databases">
        <authorList>
            <person name="Kim D."/>
        </authorList>
    </citation>
    <scope>NUCLEOTIDE SEQUENCE [LARGE SCALE GENOMIC DNA]</scope>
    <source>
        <strain evidence="2">BH-2024</strain>
    </source>
</reference>